<protein>
    <submittedName>
        <fullName evidence="1">CopG family transcriptional regulator</fullName>
    </submittedName>
</protein>
<dbReference type="Proteomes" id="UP000189835">
    <property type="component" value="Unassembled WGS sequence"/>
</dbReference>
<proteinExistence type="predicted"/>
<name>A0A1V4BNX0_MICAE</name>
<dbReference type="EMBL" id="MVGR01000005">
    <property type="protein sequence ID" value="OPF15744.1"/>
    <property type="molecule type" value="Genomic_DNA"/>
</dbReference>
<reference evidence="1 2" key="1">
    <citation type="submission" date="2017-02" db="EMBL/GenBank/DDBJ databases">
        <title>Genome sequence of Microcystis aeruginosa KW.</title>
        <authorList>
            <person name="Oh H.-M."/>
            <person name="Ahn C.-Y."/>
            <person name="Jeong H."/>
            <person name="Srivastava A."/>
            <person name="Lee H.-G."/>
            <person name="Kang S.-R."/>
        </authorList>
    </citation>
    <scope>NUCLEOTIDE SEQUENCE [LARGE SCALE GENOMIC DNA]</scope>
    <source>
        <strain evidence="1 2">KW</strain>
    </source>
</reference>
<sequence length="81" mass="9100">MSIVQIQIPDSLQKSLYDLASRDGISIDQFISTAIAEKLSALMTENYLNERAKKGSRLKYEAILAKVPDVEPESYDRLPNV</sequence>
<dbReference type="RefSeq" id="WP_052276892.1">
    <property type="nucleotide sequence ID" value="NZ_MVGR01000005.1"/>
</dbReference>
<comment type="caution">
    <text evidence="1">The sequence shown here is derived from an EMBL/GenBank/DDBJ whole genome shotgun (WGS) entry which is preliminary data.</text>
</comment>
<gene>
    <name evidence="1" type="ORF">B1L04_25320</name>
</gene>
<accession>A0A1V4BNX0</accession>
<organism evidence="1 2">
    <name type="scientific">Microcystis aeruginosa KW</name>
    <dbReference type="NCBI Taxonomy" id="1960155"/>
    <lineage>
        <taxon>Bacteria</taxon>
        <taxon>Bacillati</taxon>
        <taxon>Cyanobacteriota</taxon>
        <taxon>Cyanophyceae</taxon>
        <taxon>Oscillatoriophycideae</taxon>
        <taxon>Chroococcales</taxon>
        <taxon>Microcystaceae</taxon>
        <taxon>Microcystis</taxon>
    </lineage>
</organism>
<dbReference type="AlphaFoldDB" id="A0A1V4BNX0"/>
<evidence type="ECO:0000313" key="2">
    <source>
        <dbReference type="Proteomes" id="UP000189835"/>
    </source>
</evidence>
<evidence type="ECO:0000313" key="1">
    <source>
        <dbReference type="EMBL" id="OPF15744.1"/>
    </source>
</evidence>